<dbReference type="KEGG" id="dsa:Desal_1949"/>
<dbReference type="Proteomes" id="UP000002601">
    <property type="component" value="Chromosome"/>
</dbReference>
<dbReference type="OrthoDB" id="5457320at2"/>
<dbReference type="STRING" id="526222.Desal_1949"/>
<organism evidence="2 3">
    <name type="scientific">Maridesulfovibrio salexigens (strain ATCC 14822 / DSM 2638 / NCIMB 8403 / VKM B-1763)</name>
    <name type="common">Desulfovibrio salexigens</name>
    <dbReference type="NCBI Taxonomy" id="526222"/>
    <lineage>
        <taxon>Bacteria</taxon>
        <taxon>Pseudomonadati</taxon>
        <taxon>Thermodesulfobacteriota</taxon>
        <taxon>Desulfovibrionia</taxon>
        <taxon>Desulfovibrionales</taxon>
        <taxon>Desulfovibrionaceae</taxon>
        <taxon>Maridesulfovibrio</taxon>
    </lineage>
</organism>
<keyword evidence="1" id="KW-0704">Schiff base</keyword>
<gene>
    <name evidence="2" type="ordered locus">Desal_1949</name>
</gene>
<protein>
    <submittedName>
        <fullName evidence="2">Putative translaldolase</fullName>
    </submittedName>
</protein>
<dbReference type="SUPFAM" id="SSF51569">
    <property type="entry name" value="Aldolase"/>
    <property type="match status" value="1"/>
</dbReference>
<dbReference type="InterPro" id="IPR013785">
    <property type="entry name" value="Aldolase_TIM"/>
</dbReference>
<accession>C6BUK0</accession>
<dbReference type="eggNOG" id="COG0176">
    <property type="taxonomic scope" value="Bacteria"/>
</dbReference>
<evidence type="ECO:0000256" key="1">
    <source>
        <dbReference type="ARBA" id="ARBA00023270"/>
    </source>
</evidence>
<evidence type="ECO:0000313" key="3">
    <source>
        <dbReference type="Proteomes" id="UP000002601"/>
    </source>
</evidence>
<dbReference type="HOGENOM" id="CLU_1382148_0_0_7"/>
<sequence>MKIYLRTCSLYEVRKAGEYGLIDGIKLLPENGEDKCVATDNDTKSIICCTNGPIFVSAAGNNSEDILQQALQLLRLSPNIVISIKATHEGFKACKILADKEVSVMITDLDSTTKAIMAAKSGAAFVCFNMKKVKQKSVANFKVLAQTVKLIRYHELHASVLANISGESIDLDSVTATGVDGLEITFTGLMKFLENDS</sequence>
<reference evidence="2 3" key="1">
    <citation type="submission" date="2009-06" db="EMBL/GenBank/DDBJ databases">
        <title>Complete sequence of Desulfovibrio salexigens DSM 2638.</title>
        <authorList>
            <consortium name="US DOE Joint Genome Institute"/>
            <person name="Lucas S."/>
            <person name="Copeland A."/>
            <person name="Lapidus A."/>
            <person name="Glavina del Rio T."/>
            <person name="Tice H."/>
            <person name="Bruce D."/>
            <person name="Goodwin L."/>
            <person name="Pitluck S."/>
            <person name="Munk A.C."/>
            <person name="Brettin T."/>
            <person name="Detter J.C."/>
            <person name="Han C."/>
            <person name="Tapia R."/>
            <person name="Larimer F."/>
            <person name="Land M."/>
            <person name="Hauser L."/>
            <person name="Kyrpides N."/>
            <person name="Anderson I."/>
            <person name="Wall J.D."/>
            <person name="Arkin A.P."/>
            <person name="Dehal P."/>
            <person name="Chivian D."/>
            <person name="Giles B."/>
            <person name="Hazen T.C."/>
        </authorList>
    </citation>
    <scope>NUCLEOTIDE SEQUENCE [LARGE SCALE GENOMIC DNA]</scope>
    <source>
        <strain evidence="3">ATCC 14822 / DSM 2638 / NCIMB 8403 / VKM B-1763</strain>
    </source>
</reference>
<dbReference type="EMBL" id="CP001649">
    <property type="protein sequence ID" value="ACS80009.1"/>
    <property type="molecule type" value="Genomic_DNA"/>
</dbReference>
<dbReference type="InterPro" id="IPR001585">
    <property type="entry name" value="TAL/FSA"/>
</dbReference>
<dbReference type="Pfam" id="PF00923">
    <property type="entry name" value="TAL_FSA"/>
    <property type="match status" value="1"/>
</dbReference>
<dbReference type="AlphaFoldDB" id="C6BUK0"/>
<name>C6BUK0_MARSD</name>
<evidence type="ECO:0000313" key="2">
    <source>
        <dbReference type="EMBL" id="ACS80009.1"/>
    </source>
</evidence>
<proteinExistence type="predicted"/>
<dbReference type="GO" id="GO:0005975">
    <property type="term" value="P:carbohydrate metabolic process"/>
    <property type="evidence" value="ECO:0007669"/>
    <property type="project" value="InterPro"/>
</dbReference>
<dbReference type="Gene3D" id="3.20.20.70">
    <property type="entry name" value="Aldolase class I"/>
    <property type="match status" value="1"/>
</dbReference>
<keyword evidence="3" id="KW-1185">Reference proteome</keyword>
<dbReference type="RefSeq" id="WP_015851825.1">
    <property type="nucleotide sequence ID" value="NC_012881.1"/>
</dbReference>